<comment type="caution">
    <text evidence="1">The sequence shown here is derived from an EMBL/GenBank/DDBJ whole genome shotgun (WGS) entry which is preliminary data.</text>
</comment>
<dbReference type="AlphaFoldDB" id="A0A558BHW9"/>
<evidence type="ECO:0000313" key="2">
    <source>
        <dbReference type="Proteomes" id="UP000320011"/>
    </source>
</evidence>
<organism evidence="1 2">
    <name type="scientific">Amycolatopsis rhizosphaerae</name>
    <dbReference type="NCBI Taxonomy" id="2053003"/>
    <lineage>
        <taxon>Bacteria</taxon>
        <taxon>Bacillati</taxon>
        <taxon>Actinomycetota</taxon>
        <taxon>Actinomycetes</taxon>
        <taxon>Pseudonocardiales</taxon>
        <taxon>Pseudonocardiaceae</taxon>
        <taxon>Amycolatopsis</taxon>
    </lineage>
</organism>
<reference evidence="1 2" key="2">
    <citation type="submission" date="2019-08" db="EMBL/GenBank/DDBJ databases">
        <title>Amycolatopsis acidicola sp. nov., isolated from peat swamp forest soil.</title>
        <authorList>
            <person name="Srisuk N."/>
        </authorList>
    </citation>
    <scope>NUCLEOTIDE SEQUENCE [LARGE SCALE GENOMIC DNA]</scope>
    <source>
        <strain evidence="1 2">TBRC 6029</strain>
    </source>
</reference>
<protein>
    <submittedName>
        <fullName evidence="1">Uncharacterized protein</fullName>
    </submittedName>
</protein>
<gene>
    <name evidence="1" type="ORF">FNH05_25780</name>
</gene>
<proteinExistence type="predicted"/>
<evidence type="ECO:0000313" key="1">
    <source>
        <dbReference type="EMBL" id="TVT36092.1"/>
    </source>
</evidence>
<sequence>MIRGGDAAREPDIRTTPVYAVAVRFRLGDLLPGTTRTIGLRDHVVHQAPLREEDLHLLRQGLLKQLETFCGISFHGGQAERITTRDILRHVGCDACQLLAVPVVLL</sequence>
<dbReference type="EMBL" id="VJWX01000320">
    <property type="protein sequence ID" value="TVT36092.1"/>
    <property type="molecule type" value="Genomic_DNA"/>
</dbReference>
<accession>A0A558BHW9</accession>
<name>A0A558BHW9_9PSEU</name>
<dbReference type="RefSeq" id="WP_144591299.1">
    <property type="nucleotide sequence ID" value="NZ_VJWX01000320.1"/>
</dbReference>
<dbReference type="Proteomes" id="UP000320011">
    <property type="component" value="Unassembled WGS sequence"/>
</dbReference>
<dbReference type="OrthoDB" id="9833685at2"/>
<reference evidence="1 2" key="1">
    <citation type="submission" date="2019-07" db="EMBL/GenBank/DDBJ databases">
        <authorList>
            <person name="Duangmal K."/>
            <person name="Teo W.F.A."/>
        </authorList>
    </citation>
    <scope>NUCLEOTIDE SEQUENCE [LARGE SCALE GENOMIC DNA]</scope>
    <source>
        <strain evidence="1 2">TBRC 6029</strain>
    </source>
</reference>
<keyword evidence="2" id="KW-1185">Reference proteome</keyword>